<dbReference type="Pfam" id="PF00889">
    <property type="entry name" value="EF_TS"/>
    <property type="match status" value="1"/>
</dbReference>
<dbReference type="FunFam" id="1.10.286.20:FF:000001">
    <property type="entry name" value="Elongation factor Ts"/>
    <property type="match status" value="1"/>
</dbReference>
<dbReference type="PANTHER" id="PTHR11741">
    <property type="entry name" value="ELONGATION FACTOR TS"/>
    <property type="match status" value="1"/>
</dbReference>
<sequence length="197" mass="21748">MAEITAELVNNLRKKTNAGMMDCKKALKEANGDLEEAATILRKKGILKAGTKADREAKEGIISSYIHMAGRVGVLIEVNCETDFVAKNENFQNFVKDLTLHIAAANPPYLQREDIPADLVAKEKEIAGDQIQGKPANVVEKIVEGKINKFYADNCLLEQAFIKDDKLSISDLIKTKIAELGENIVVRRFTRYAVGGE</sequence>
<keyword evidence="10" id="KW-1185">Reference proteome</keyword>
<keyword evidence="4 5" id="KW-0648">Protein biosynthesis</keyword>
<dbReference type="GO" id="GO:0003746">
    <property type="term" value="F:translation elongation factor activity"/>
    <property type="evidence" value="ECO:0007669"/>
    <property type="project" value="UniProtKB-UniRule"/>
</dbReference>
<dbReference type="SUPFAM" id="SSF54713">
    <property type="entry name" value="Elongation factor Ts (EF-Ts), dimerisation domain"/>
    <property type="match status" value="1"/>
</dbReference>
<evidence type="ECO:0000256" key="1">
    <source>
        <dbReference type="ARBA" id="ARBA00005532"/>
    </source>
</evidence>
<dbReference type="Gene3D" id="1.10.286.20">
    <property type="match status" value="1"/>
</dbReference>
<dbReference type="InterPro" id="IPR009060">
    <property type="entry name" value="UBA-like_sf"/>
</dbReference>
<dbReference type="PANTHER" id="PTHR11741:SF0">
    <property type="entry name" value="ELONGATION FACTOR TS, MITOCHONDRIAL"/>
    <property type="match status" value="1"/>
</dbReference>
<comment type="similarity">
    <text evidence="1 5 6">Belongs to the EF-Ts family.</text>
</comment>
<dbReference type="PROSITE" id="PS01127">
    <property type="entry name" value="EF_TS_2"/>
    <property type="match status" value="1"/>
</dbReference>
<gene>
    <name evidence="5 9" type="primary">tsf</name>
    <name evidence="9" type="ORF">FEM03_19310</name>
</gene>
<evidence type="ECO:0000313" key="10">
    <source>
        <dbReference type="Proteomes" id="UP000306196"/>
    </source>
</evidence>
<dbReference type="NCBIfam" id="TIGR00116">
    <property type="entry name" value="tsf"/>
    <property type="match status" value="1"/>
</dbReference>
<evidence type="ECO:0000259" key="8">
    <source>
        <dbReference type="Pfam" id="PF00889"/>
    </source>
</evidence>
<comment type="function">
    <text evidence="5 6">Associates with the EF-Tu.GDP complex and induces the exchange of GDP to GTP. It remains bound to the aminoacyl-tRNA.EF-Tu.GTP complex up to the GTP hydrolysis stage on the ribosome.</text>
</comment>
<dbReference type="FunFam" id="1.10.8.10:FF:000001">
    <property type="entry name" value="Elongation factor Ts"/>
    <property type="match status" value="1"/>
</dbReference>
<dbReference type="InterPro" id="IPR036402">
    <property type="entry name" value="EF-Ts_dimer_sf"/>
</dbReference>
<evidence type="ECO:0000256" key="6">
    <source>
        <dbReference type="RuleBase" id="RU000642"/>
    </source>
</evidence>
<keyword evidence="5" id="KW-0963">Cytoplasm</keyword>
<keyword evidence="3 5" id="KW-0251">Elongation factor</keyword>
<protein>
    <recommendedName>
        <fullName evidence="2 5">Elongation factor Ts</fullName>
        <shortName evidence="5">EF-Ts</shortName>
    </recommendedName>
</protein>
<dbReference type="AlphaFoldDB" id="A0A5R8KBS9"/>
<dbReference type="CDD" id="cd14275">
    <property type="entry name" value="UBA_EF-Ts"/>
    <property type="match status" value="1"/>
</dbReference>
<dbReference type="OrthoDB" id="9808348at2"/>
<dbReference type="Gene3D" id="3.30.479.20">
    <property type="entry name" value="Elongation factor Ts, dimerisation domain"/>
    <property type="match status" value="1"/>
</dbReference>
<evidence type="ECO:0000256" key="7">
    <source>
        <dbReference type="RuleBase" id="RU000643"/>
    </source>
</evidence>
<dbReference type="Gene3D" id="1.10.8.10">
    <property type="entry name" value="DNA helicase RuvA subunit, C-terminal domain"/>
    <property type="match status" value="1"/>
</dbReference>
<organism evidence="9 10">
    <name type="scientific">Phragmitibacter flavus</name>
    <dbReference type="NCBI Taxonomy" id="2576071"/>
    <lineage>
        <taxon>Bacteria</taxon>
        <taxon>Pseudomonadati</taxon>
        <taxon>Verrucomicrobiota</taxon>
        <taxon>Verrucomicrobiia</taxon>
        <taxon>Verrucomicrobiales</taxon>
        <taxon>Verrucomicrobiaceae</taxon>
        <taxon>Phragmitibacter</taxon>
    </lineage>
</organism>
<dbReference type="RefSeq" id="WP_138087939.1">
    <property type="nucleotide sequence ID" value="NZ_VAUV01000016.1"/>
</dbReference>
<evidence type="ECO:0000256" key="3">
    <source>
        <dbReference type="ARBA" id="ARBA00022768"/>
    </source>
</evidence>
<name>A0A5R8KBS9_9BACT</name>
<evidence type="ECO:0000256" key="2">
    <source>
        <dbReference type="ARBA" id="ARBA00016956"/>
    </source>
</evidence>
<feature type="domain" description="Translation elongation factor EFTs/EF1B dimerisation" evidence="8">
    <location>
        <begin position="94"/>
        <end position="195"/>
    </location>
</feature>
<evidence type="ECO:0000256" key="5">
    <source>
        <dbReference type="HAMAP-Rule" id="MF_00050"/>
    </source>
</evidence>
<accession>A0A5R8KBS9</accession>
<dbReference type="InterPro" id="IPR014039">
    <property type="entry name" value="Transl_elong_EFTs/EF1B_dimer"/>
</dbReference>
<evidence type="ECO:0000256" key="4">
    <source>
        <dbReference type="ARBA" id="ARBA00022917"/>
    </source>
</evidence>
<dbReference type="PROSITE" id="PS01126">
    <property type="entry name" value="EF_TS_1"/>
    <property type="match status" value="1"/>
</dbReference>
<dbReference type="SUPFAM" id="SSF46934">
    <property type="entry name" value="UBA-like"/>
    <property type="match status" value="1"/>
</dbReference>
<dbReference type="InterPro" id="IPR018101">
    <property type="entry name" value="Transl_elong_Ts_CS"/>
</dbReference>
<dbReference type="InterPro" id="IPR001816">
    <property type="entry name" value="Transl_elong_EFTs/EF1B"/>
</dbReference>
<feature type="region of interest" description="Involved in Mg(2+) ion dislocation from EF-Tu" evidence="5">
    <location>
        <begin position="82"/>
        <end position="85"/>
    </location>
</feature>
<reference evidence="9 10" key="1">
    <citation type="submission" date="2019-05" db="EMBL/GenBank/DDBJ databases">
        <title>Verrucobacter flavum gen. nov., sp. nov. a new member of the family Verrucomicrobiaceae.</title>
        <authorList>
            <person name="Szuroczki S."/>
            <person name="Abbaszade G."/>
            <person name="Szabo A."/>
            <person name="Felfoldi T."/>
            <person name="Schumann P."/>
            <person name="Boka K."/>
            <person name="Keki Z."/>
            <person name="Toumi M."/>
            <person name="Toth E."/>
        </authorList>
    </citation>
    <scope>NUCLEOTIDE SEQUENCE [LARGE SCALE GENOMIC DNA]</scope>
    <source>
        <strain evidence="9 10">MG-N-17</strain>
    </source>
</reference>
<dbReference type="Proteomes" id="UP000306196">
    <property type="component" value="Unassembled WGS sequence"/>
</dbReference>
<dbReference type="EMBL" id="VAUV01000016">
    <property type="protein sequence ID" value="TLD69019.1"/>
    <property type="molecule type" value="Genomic_DNA"/>
</dbReference>
<dbReference type="GO" id="GO:0005737">
    <property type="term" value="C:cytoplasm"/>
    <property type="evidence" value="ECO:0007669"/>
    <property type="project" value="UniProtKB-SubCell"/>
</dbReference>
<proteinExistence type="inferred from homology"/>
<comment type="caution">
    <text evidence="9">The sequence shown here is derived from an EMBL/GenBank/DDBJ whole genome shotgun (WGS) entry which is preliminary data.</text>
</comment>
<comment type="subcellular location">
    <subcellularLocation>
        <location evidence="5 7">Cytoplasm</location>
    </subcellularLocation>
</comment>
<evidence type="ECO:0000313" key="9">
    <source>
        <dbReference type="EMBL" id="TLD69019.1"/>
    </source>
</evidence>
<dbReference type="HAMAP" id="MF_00050">
    <property type="entry name" value="EF_Ts"/>
    <property type="match status" value="1"/>
</dbReference>